<comment type="caution">
    <text evidence="2">The sequence shown here is derived from an EMBL/GenBank/DDBJ whole genome shotgun (WGS) entry which is preliminary data.</text>
</comment>
<dbReference type="RefSeq" id="WP_141815006.1">
    <property type="nucleotide sequence ID" value="NZ_VFPL01000001.1"/>
</dbReference>
<feature type="chain" id="PRO_5024330458" evidence="1">
    <location>
        <begin position="21"/>
        <end position="110"/>
    </location>
</feature>
<keyword evidence="3" id="KW-1185">Reference proteome</keyword>
<evidence type="ECO:0000313" key="2">
    <source>
        <dbReference type="EMBL" id="KAA8480094.1"/>
    </source>
</evidence>
<protein>
    <submittedName>
        <fullName evidence="2">Uncharacterized protein</fullName>
    </submittedName>
</protein>
<feature type="signal peptide" evidence="1">
    <location>
        <begin position="1"/>
        <end position="20"/>
    </location>
</feature>
<evidence type="ECO:0000313" key="3">
    <source>
        <dbReference type="Proteomes" id="UP000322918"/>
    </source>
</evidence>
<reference evidence="2 3" key="1">
    <citation type="submission" date="2019-09" db="EMBL/GenBank/DDBJ databases">
        <title>Pararcticibacter amylolyticus gen. nov., sp. nov., isolated from a rottenly hemp rope, and reclassification of Pedobacter tournemirensis as Pararcticibacter tournemirensis comb. nov.</title>
        <authorList>
            <person name="Cai Y."/>
        </authorList>
    </citation>
    <scope>NUCLEOTIDE SEQUENCE [LARGE SCALE GENOMIC DNA]</scope>
    <source>
        <strain evidence="2 3">TF5-37.2-LB10</strain>
    </source>
</reference>
<evidence type="ECO:0000256" key="1">
    <source>
        <dbReference type="SAM" id="SignalP"/>
    </source>
</evidence>
<sequence length="110" mass="11870">MKKLFSFLFFFLLISVGVFAAFKVIGSSPEKSKGAATNYHYKIRSADITDLRTMSNWEVGTGGSDCGDGSDVPCVIAFTPGTSDPDFQTFLNNRNLSGLLAASQSQKESD</sequence>
<dbReference type="Proteomes" id="UP000322918">
    <property type="component" value="Unassembled WGS sequence"/>
</dbReference>
<organism evidence="2 3">
    <name type="scientific">Arcticibacter tournemirensis</name>
    <dbReference type="NCBI Taxonomy" id="699437"/>
    <lineage>
        <taxon>Bacteria</taxon>
        <taxon>Pseudomonadati</taxon>
        <taxon>Bacteroidota</taxon>
        <taxon>Sphingobacteriia</taxon>
        <taxon>Sphingobacteriales</taxon>
        <taxon>Sphingobacteriaceae</taxon>
        <taxon>Arcticibacter</taxon>
    </lineage>
</organism>
<dbReference type="EMBL" id="VWNE01000026">
    <property type="protein sequence ID" value="KAA8480094.1"/>
    <property type="molecule type" value="Genomic_DNA"/>
</dbReference>
<gene>
    <name evidence="2" type="ORF">F1649_15870</name>
</gene>
<keyword evidence="1" id="KW-0732">Signal</keyword>
<proteinExistence type="predicted"/>
<dbReference type="AlphaFoldDB" id="A0A5M9H4J9"/>
<accession>A0A5M9H4J9</accession>
<dbReference type="OrthoDB" id="1518962at2"/>
<name>A0A5M9H4J9_9SPHI</name>